<dbReference type="GO" id="GO:0008270">
    <property type="term" value="F:zinc ion binding"/>
    <property type="evidence" value="ECO:0007669"/>
    <property type="project" value="UniProtKB-KW"/>
</dbReference>
<dbReference type="GO" id="GO:0010468">
    <property type="term" value="P:regulation of gene expression"/>
    <property type="evidence" value="ECO:0007669"/>
    <property type="project" value="UniProtKB-ARBA"/>
</dbReference>
<evidence type="ECO:0000256" key="5">
    <source>
        <dbReference type="ARBA" id="ARBA00022771"/>
    </source>
</evidence>
<gene>
    <name evidence="14" type="primary">LOC112286906</name>
</gene>
<dbReference type="InterPro" id="IPR025766">
    <property type="entry name" value="ADD"/>
</dbReference>
<evidence type="ECO:0000256" key="4">
    <source>
        <dbReference type="ARBA" id="ARBA00022763"/>
    </source>
</evidence>
<evidence type="ECO:0000256" key="1">
    <source>
        <dbReference type="ARBA" id="ARBA00004123"/>
    </source>
</evidence>
<dbReference type="RefSeq" id="XP_024385061.1">
    <property type="nucleotide sequence ID" value="XM_024529293.2"/>
</dbReference>
<keyword evidence="11" id="KW-0539">Nucleus</keyword>
<keyword evidence="2" id="KW-0479">Metal-binding</keyword>
<proteinExistence type="predicted"/>
<evidence type="ECO:0000313" key="15">
    <source>
        <dbReference type="Proteomes" id="UP000006727"/>
    </source>
</evidence>
<dbReference type="GO" id="GO:0003677">
    <property type="term" value="F:DNA binding"/>
    <property type="evidence" value="ECO:0007669"/>
    <property type="project" value="UniProtKB-KW"/>
</dbReference>
<feature type="domain" description="PHD-type" evidence="13">
    <location>
        <begin position="114"/>
        <end position="262"/>
    </location>
</feature>
<evidence type="ECO:0000256" key="11">
    <source>
        <dbReference type="ARBA" id="ARBA00023242"/>
    </source>
</evidence>
<keyword evidence="4" id="KW-0227">DNA damage</keyword>
<organism evidence="14 15">
    <name type="scientific">Physcomitrium patens</name>
    <name type="common">Spreading-leaved earth moss</name>
    <name type="synonym">Physcomitrella patens</name>
    <dbReference type="NCBI Taxonomy" id="3218"/>
    <lineage>
        <taxon>Eukaryota</taxon>
        <taxon>Viridiplantae</taxon>
        <taxon>Streptophyta</taxon>
        <taxon>Embryophyta</taxon>
        <taxon>Bryophyta</taxon>
        <taxon>Bryophytina</taxon>
        <taxon>Bryopsida</taxon>
        <taxon>Funariidae</taxon>
        <taxon>Funariales</taxon>
        <taxon>Funariaceae</taxon>
        <taxon>Physcomitrium</taxon>
    </lineage>
</organism>
<evidence type="ECO:0000256" key="12">
    <source>
        <dbReference type="SAM" id="MobiDB-lite"/>
    </source>
</evidence>
<evidence type="ECO:0000256" key="9">
    <source>
        <dbReference type="ARBA" id="ARBA00023125"/>
    </source>
</evidence>
<evidence type="ECO:0000256" key="10">
    <source>
        <dbReference type="ARBA" id="ARBA00023204"/>
    </source>
</evidence>
<feature type="compositionally biased region" description="Polar residues" evidence="12">
    <location>
        <begin position="342"/>
        <end position="355"/>
    </location>
</feature>
<dbReference type="Gene3D" id="3.30.40.10">
    <property type="entry name" value="Zinc/RING finger domain, C3HC4 (zinc finger)"/>
    <property type="match status" value="1"/>
</dbReference>
<evidence type="ECO:0000256" key="2">
    <source>
        <dbReference type="ARBA" id="ARBA00022723"/>
    </source>
</evidence>
<dbReference type="CDD" id="cd11726">
    <property type="entry name" value="ADDz_ATRX"/>
    <property type="match status" value="1"/>
</dbReference>
<reference evidence="14 15" key="1">
    <citation type="journal article" date="2008" name="Science">
        <title>The Physcomitrella genome reveals evolutionary insights into the conquest of land by plants.</title>
        <authorList>
            <person name="Rensing S."/>
            <person name="Lang D."/>
            <person name="Zimmer A."/>
            <person name="Terry A."/>
            <person name="Salamov A."/>
            <person name="Shapiro H."/>
            <person name="Nishiyama T."/>
            <person name="Perroud P.-F."/>
            <person name="Lindquist E."/>
            <person name="Kamisugi Y."/>
            <person name="Tanahashi T."/>
            <person name="Sakakibara K."/>
            <person name="Fujita T."/>
            <person name="Oishi K."/>
            <person name="Shin-I T."/>
            <person name="Kuroki Y."/>
            <person name="Toyoda A."/>
            <person name="Suzuki Y."/>
            <person name="Hashimoto A."/>
            <person name="Yamaguchi K."/>
            <person name="Sugano A."/>
            <person name="Kohara Y."/>
            <person name="Fujiyama A."/>
            <person name="Anterola A."/>
            <person name="Aoki S."/>
            <person name="Ashton N."/>
            <person name="Barbazuk W.B."/>
            <person name="Barker E."/>
            <person name="Bennetzen J."/>
            <person name="Bezanilla M."/>
            <person name="Blankenship R."/>
            <person name="Cho S.H."/>
            <person name="Dutcher S."/>
            <person name="Estelle M."/>
            <person name="Fawcett J.A."/>
            <person name="Gundlach H."/>
            <person name="Hanada K."/>
            <person name="Heyl A."/>
            <person name="Hicks K.A."/>
            <person name="Hugh J."/>
            <person name="Lohr M."/>
            <person name="Mayer K."/>
            <person name="Melkozernov A."/>
            <person name="Murata T."/>
            <person name="Nelson D."/>
            <person name="Pils B."/>
            <person name="Prigge M."/>
            <person name="Reiss B."/>
            <person name="Renner T."/>
            <person name="Rombauts S."/>
            <person name="Rushton P."/>
            <person name="Sanderfoot A."/>
            <person name="Schween G."/>
            <person name="Shiu S.-H."/>
            <person name="Stueber K."/>
            <person name="Theodoulou F.L."/>
            <person name="Tu H."/>
            <person name="Van de Peer Y."/>
            <person name="Verrier P.J."/>
            <person name="Waters E."/>
            <person name="Wood A."/>
            <person name="Yang L."/>
            <person name="Cove D."/>
            <person name="Cuming A."/>
            <person name="Hasebe M."/>
            <person name="Lucas S."/>
            <person name="Mishler D.B."/>
            <person name="Reski R."/>
            <person name="Grigoriev I."/>
            <person name="Quatrano R.S."/>
            <person name="Boore J.L."/>
        </authorList>
    </citation>
    <scope>NUCLEOTIDE SEQUENCE [LARGE SCALE GENOMIC DNA]</scope>
    <source>
        <strain evidence="14 15">cv. Gransden 2004</strain>
    </source>
</reference>
<dbReference type="EnsemblPlants" id="Pp3c9_9190V3.4">
    <property type="protein sequence ID" value="Pp3c9_9190V3.4"/>
    <property type="gene ID" value="Pp3c9_9190"/>
</dbReference>
<feature type="compositionally biased region" description="Basic and acidic residues" evidence="12">
    <location>
        <begin position="13"/>
        <end position="33"/>
    </location>
</feature>
<keyword evidence="3" id="KW-0547">Nucleotide-binding</keyword>
<accession>A0A7I4ESZ8</accession>
<dbReference type="PANTHER" id="PTHR46357:SF1">
    <property type="entry name" value="TRANSCRIPTIONAL REGULATOR ATRX"/>
    <property type="match status" value="1"/>
</dbReference>
<name>A0A7I4ESZ8_PHYPA</name>
<dbReference type="PROSITE" id="PS51533">
    <property type="entry name" value="ADD"/>
    <property type="match status" value="1"/>
</dbReference>
<keyword evidence="15" id="KW-1185">Reference proteome</keyword>
<dbReference type="GO" id="GO:0005634">
    <property type="term" value="C:nucleus"/>
    <property type="evidence" value="ECO:0007669"/>
    <property type="project" value="UniProtKB-SubCell"/>
</dbReference>
<dbReference type="EMBL" id="ABEU02000009">
    <property type="status" value="NOT_ANNOTATED_CDS"/>
    <property type="molecule type" value="Genomic_DNA"/>
</dbReference>
<feature type="region of interest" description="Disordered" evidence="12">
    <location>
        <begin position="1"/>
        <end position="59"/>
    </location>
</feature>
<keyword evidence="6" id="KW-0378">Hydrolase</keyword>
<evidence type="ECO:0000256" key="7">
    <source>
        <dbReference type="ARBA" id="ARBA00022833"/>
    </source>
</evidence>
<evidence type="ECO:0000313" key="14">
    <source>
        <dbReference type="EnsemblPlants" id="Pp3c9_9190V3.4"/>
    </source>
</evidence>
<dbReference type="GO" id="GO:0006281">
    <property type="term" value="P:DNA repair"/>
    <property type="evidence" value="ECO:0007669"/>
    <property type="project" value="UniProtKB-KW"/>
</dbReference>
<reference evidence="14 15" key="2">
    <citation type="journal article" date="2018" name="Plant J.">
        <title>The Physcomitrella patens chromosome-scale assembly reveals moss genome structure and evolution.</title>
        <authorList>
            <person name="Lang D."/>
            <person name="Ullrich K.K."/>
            <person name="Murat F."/>
            <person name="Fuchs J."/>
            <person name="Jenkins J."/>
            <person name="Haas F.B."/>
            <person name="Piednoel M."/>
            <person name="Gundlach H."/>
            <person name="Van Bel M."/>
            <person name="Meyberg R."/>
            <person name="Vives C."/>
            <person name="Morata J."/>
            <person name="Symeonidi A."/>
            <person name="Hiss M."/>
            <person name="Muchero W."/>
            <person name="Kamisugi Y."/>
            <person name="Saleh O."/>
            <person name="Blanc G."/>
            <person name="Decker E.L."/>
            <person name="van Gessel N."/>
            <person name="Grimwood J."/>
            <person name="Hayes R.D."/>
            <person name="Graham S.W."/>
            <person name="Gunter L.E."/>
            <person name="McDaniel S.F."/>
            <person name="Hoernstein S.N.W."/>
            <person name="Larsson A."/>
            <person name="Li F.W."/>
            <person name="Perroud P.F."/>
            <person name="Phillips J."/>
            <person name="Ranjan P."/>
            <person name="Rokshar D.S."/>
            <person name="Rothfels C.J."/>
            <person name="Schneider L."/>
            <person name="Shu S."/>
            <person name="Stevenson D.W."/>
            <person name="Thummler F."/>
            <person name="Tillich M."/>
            <person name="Villarreal Aguilar J.C."/>
            <person name="Widiez T."/>
            <person name="Wong G.K."/>
            <person name="Wymore A."/>
            <person name="Zhang Y."/>
            <person name="Zimmer A.D."/>
            <person name="Quatrano R.S."/>
            <person name="Mayer K.F.X."/>
            <person name="Goodstein D."/>
            <person name="Casacuberta J.M."/>
            <person name="Vandepoele K."/>
            <person name="Reski R."/>
            <person name="Cuming A.C."/>
            <person name="Tuskan G.A."/>
            <person name="Maumus F."/>
            <person name="Salse J."/>
            <person name="Schmutz J."/>
            <person name="Rensing S.A."/>
        </authorList>
    </citation>
    <scope>NUCLEOTIDE SEQUENCE [LARGE SCALE GENOMIC DNA]</scope>
    <source>
        <strain evidence="14 15">cv. Gransden 2004</strain>
    </source>
</reference>
<dbReference type="InterPro" id="IPR013083">
    <property type="entry name" value="Znf_RING/FYVE/PHD"/>
</dbReference>
<dbReference type="InterPro" id="IPR052131">
    <property type="entry name" value="ATRX_domain-containing"/>
</dbReference>
<evidence type="ECO:0000256" key="8">
    <source>
        <dbReference type="ARBA" id="ARBA00022840"/>
    </source>
</evidence>
<dbReference type="SUPFAM" id="SSF57903">
    <property type="entry name" value="FYVE/PHD zinc finger"/>
    <property type="match status" value="1"/>
</dbReference>
<dbReference type="AlphaFoldDB" id="A0A7I4ESZ8"/>
<protein>
    <recommendedName>
        <fullName evidence="13">PHD-type domain-containing protein</fullName>
    </recommendedName>
</protein>
<keyword evidence="10" id="KW-0234">DNA repair</keyword>
<comment type="subcellular location">
    <subcellularLocation>
        <location evidence="1">Nucleus</location>
    </subcellularLocation>
</comment>
<evidence type="ECO:0000259" key="13">
    <source>
        <dbReference type="PROSITE" id="PS51533"/>
    </source>
</evidence>
<dbReference type="GeneID" id="112286906"/>
<reference evidence="14" key="3">
    <citation type="submission" date="2020-12" db="UniProtKB">
        <authorList>
            <consortium name="EnsemblPlants"/>
        </authorList>
    </citation>
    <scope>IDENTIFICATION</scope>
</reference>
<dbReference type="GO" id="GO:0005524">
    <property type="term" value="F:ATP binding"/>
    <property type="evidence" value="ECO:0007669"/>
    <property type="project" value="UniProtKB-KW"/>
</dbReference>
<sequence>MDIMRPKQTVATKDPRWMKKLKASRDHTRRLADGDTDSGSLKEDNISKETSKSLQENEGELSEDLCANTILSNPDDVGDVVLDSLEVEKPDELFSPDLNGLTKGSSVRCLDDGRVESALVSRDVDCTGCKMGSKSGGYYCTAGCGKTDLSAWEVMEHPHLGVGICRDCWGFLFSSPFTKGADGSEEQCRWCGQGGNIVLCDKCDKVFCQKCIMLNYGPVDLSQILNSNWSCFFCNPQPLCGLVKEFIEFKKAVTSNHIPVKRRATSVRGKPLSRGVRNVLDDSELTIADLLAQEEERRKKQNPDWAATRNVRPRKRKAPLNLKQIGEKGSLATETRQRKDTLTQVPSAPQSSQSKVYIRPHQVIEMRQVAAERRKRAHEEAEIERRKCISSPVFNGPKEDNANTLAIPKQNLLPLKSEFPSEVVGDGSEMKKTIIFLENKNGTSAPHAYMFGNIPRNLFANFSQVYT</sequence>
<feature type="region of interest" description="Disordered" evidence="12">
    <location>
        <begin position="326"/>
        <end position="356"/>
    </location>
</feature>
<dbReference type="GO" id="GO:0016787">
    <property type="term" value="F:hydrolase activity"/>
    <property type="evidence" value="ECO:0007669"/>
    <property type="project" value="UniProtKB-KW"/>
</dbReference>
<keyword evidence="7" id="KW-0862">Zinc</keyword>
<dbReference type="InterPro" id="IPR011011">
    <property type="entry name" value="Znf_FYVE_PHD"/>
</dbReference>
<keyword evidence="5" id="KW-0863">Zinc-finger</keyword>
<dbReference type="PANTHER" id="PTHR46357">
    <property type="entry name" value="TRANSCRIPTIONAL REGULATOR ATRX"/>
    <property type="match status" value="1"/>
</dbReference>
<evidence type="ECO:0000256" key="6">
    <source>
        <dbReference type="ARBA" id="ARBA00022801"/>
    </source>
</evidence>
<feature type="compositionally biased region" description="Basic and acidic residues" evidence="12">
    <location>
        <begin position="40"/>
        <end position="51"/>
    </location>
</feature>
<keyword evidence="9" id="KW-0238">DNA-binding</keyword>
<dbReference type="Proteomes" id="UP000006727">
    <property type="component" value="Chromosome 9"/>
</dbReference>
<keyword evidence="8" id="KW-0067">ATP-binding</keyword>
<dbReference type="Gramene" id="Pp3c9_9190V3.4">
    <property type="protein sequence ID" value="Pp3c9_9190V3.4"/>
    <property type="gene ID" value="Pp3c9_9190"/>
</dbReference>
<evidence type="ECO:0000256" key="3">
    <source>
        <dbReference type="ARBA" id="ARBA00022741"/>
    </source>
</evidence>